<dbReference type="EMBL" id="JAMSHJ010000006">
    <property type="protein sequence ID" value="KAI5396017.1"/>
    <property type="molecule type" value="Genomic_DNA"/>
</dbReference>
<comment type="caution">
    <text evidence="1">The sequence shown here is derived from an EMBL/GenBank/DDBJ whole genome shotgun (WGS) entry which is preliminary data.</text>
</comment>
<dbReference type="Gramene" id="Psat06G0228000-T1">
    <property type="protein sequence ID" value="KAI5396017.1"/>
    <property type="gene ID" value="KIW84_062280"/>
</dbReference>
<reference evidence="1 2" key="1">
    <citation type="journal article" date="2022" name="Nat. Genet.">
        <title>Improved pea reference genome and pan-genome highlight genomic features and evolutionary characteristics.</title>
        <authorList>
            <person name="Yang T."/>
            <person name="Liu R."/>
            <person name="Luo Y."/>
            <person name="Hu S."/>
            <person name="Wang D."/>
            <person name="Wang C."/>
            <person name="Pandey M.K."/>
            <person name="Ge S."/>
            <person name="Xu Q."/>
            <person name="Li N."/>
            <person name="Li G."/>
            <person name="Huang Y."/>
            <person name="Saxena R.K."/>
            <person name="Ji Y."/>
            <person name="Li M."/>
            <person name="Yan X."/>
            <person name="He Y."/>
            <person name="Liu Y."/>
            <person name="Wang X."/>
            <person name="Xiang C."/>
            <person name="Varshney R.K."/>
            <person name="Ding H."/>
            <person name="Gao S."/>
            <person name="Zong X."/>
        </authorList>
    </citation>
    <scope>NUCLEOTIDE SEQUENCE [LARGE SCALE GENOMIC DNA]</scope>
    <source>
        <strain evidence="1 2">cv. Zhongwan 6</strain>
    </source>
</reference>
<evidence type="ECO:0000313" key="2">
    <source>
        <dbReference type="Proteomes" id="UP001058974"/>
    </source>
</evidence>
<keyword evidence="2" id="KW-1185">Reference proteome</keyword>
<sequence length="116" mass="12983">MVKWAESFQHSGTLVADDIPTKFRKPTLETHIYPRSGCSIIISTEEMCLVLSKSGLELFWCCLVVALVCYLLPEVEEGLISTENYAGRVAQNQEFGIVDKYIINSSGWGEFSLENS</sequence>
<protein>
    <submittedName>
        <fullName evidence="1">Uncharacterized protein</fullName>
    </submittedName>
</protein>
<accession>A0A9D4W6N0</accession>
<proteinExistence type="predicted"/>
<dbReference type="Proteomes" id="UP001058974">
    <property type="component" value="Chromosome 6"/>
</dbReference>
<organism evidence="1 2">
    <name type="scientific">Pisum sativum</name>
    <name type="common">Garden pea</name>
    <name type="synonym">Lathyrus oleraceus</name>
    <dbReference type="NCBI Taxonomy" id="3888"/>
    <lineage>
        <taxon>Eukaryota</taxon>
        <taxon>Viridiplantae</taxon>
        <taxon>Streptophyta</taxon>
        <taxon>Embryophyta</taxon>
        <taxon>Tracheophyta</taxon>
        <taxon>Spermatophyta</taxon>
        <taxon>Magnoliopsida</taxon>
        <taxon>eudicotyledons</taxon>
        <taxon>Gunneridae</taxon>
        <taxon>Pentapetalae</taxon>
        <taxon>rosids</taxon>
        <taxon>fabids</taxon>
        <taxon>Fabales</taxon>
        <taxon>Fabaceae</taxon>
        <taxon>Papilionoideae</taxon>
        <taxon>50 kb inversion clade</taxon>
        <taxon>NPAAA clade</taxon>
        <taxon>Hologalegina</taxon>
        <taxon>IRL clade</taxon>
        <taxon>Fabeae</taxon>
        <taxon>Lathyrus</taxon>
    </lineage>
</organism>
<name>A0A9D4W6N0_PEA</name>
<dbReference type="AlphaFoldDB" id="A0A9D4W6N0"/>
<evidence type="ECO:0000313" key="1">
    <source>
        <dbReference type="EMBL" id="KAI5396017.1"/>
    </source>
</evidence>
<dbReference type="Gramene" id="PSAT_LOCUS26204_t1">
    <property type="protein sequence ID" value="CAL5207435.1"/>
    <property type="gene ID" value="PSAT_LOCUS26204"/>
</dbReference>
<gene>
    <name evidence="1" type="ORF">KIW84_062280</name>
</gene>